<dbReference type="PANTHER" id="PTHR43004:SF7">
    <property type="entry name" value="P-HYDROXYBENZOATE-M-HYDROXYLASE"/>
    <property type="match status" value="1"/>
</dbReference>
<dbReference type="SUPFAM" id="SSF54373">
    <property type="entry name" value="FAD-linked reductases, C-terminal domain"/>
    <property type="match status" value="1"/>
</dbReference>
<dbReference type="eggNOG" id="KOG3855">
    <property type="taxonomic scope" value="Eukaryota"/>
</dbReference>
<dbReference type="OrthoDB" id="1716816at2759"/>
<dbReference type="InterPro" id="IPR036249">
    <property type="entry name" value="Thioredoxin-like_sf"/>
</dbReference>
<accession>C5FXN3</accession>
<keyword evidence="3" id="KW-0274">FAD</keyword>
<feature type="domain" description="Phenol hydroxylase-like C-terminal dimerisation" evidence="6">
    <location>
        <begin position="406"/>
        <end position="612"/>
    </location>
</feature>
<dbReference type="InterPro" id="IPR002938">
    <property type="entry name" value="FAD-bd"/>
</dbReference>
<comment type="similarity">
    <text evidence="1">Belongs to the PheA/TfdB FAD monooxygenase family.</text>
</comment>
<keyword evidence="4" id="KW-0560">Oxidoreductase</keyword>
<evidence type="ECO:0000256" key="2">
    <source>
        <dbReference type="ARBA" id="ARBA00022630"/>
    </source>
</evidence>
<dbReference type="STRING" id="554155.C5FXN3"/>
<feature type="domain" description="FAD-binding" evidence="5">
    <location>
        <begin position="7"/>
        <end position="364"/>
    </location>
</feature>
<dbReference type="GeneID" id="9227601"/>
<dbReference type="Proteomes" id="UP000002035">
    <property type="component" value="Unassembled WGS sequence"/>
</dbReference>
<dbReference type="InterPro" id="IPR036188">
    <property type="entry name" value="FAD/NAD-bd_sf"/>
</dbReference>
<dbReference type="RefSeq" id="XP_002844109.1">
    <property type="nucleotide sequence ID" value="XM_002844063.1"/>
</dbReference>
<dbReference type="InterPro" id="IPR038220">
    <property type="entry name" value="PHOX_C_sf"/>
</dbReference>
<evidence type="ECO:0000256" key="4">
    <source>
        <dbReference type="ARBA" id="ARBA00023002"/>
    </source>
</evidence>
<reference evidence="8" key="1">
    <citation type="journal article" date="2012" name="MBio">
        <title>Comparative genome analysis of Trichophyton rubrum and related dermatophytes reveals candidate genes involved in infection.</title>
        <authorList>
            <person name="Martinez D.A."/>
            <person name="Oliver B.G."/>
            <person name="Graeser Y."/>
            <person name="Goldberg J.M."/>
            <person name="Li W."/>
            <person name="Martinez-Rossi N.M."/>
            <person name="Monod M."/>
            <person name="Shelest E."/>
            <person name="Barton R.C."/>
            <person name="Birch E."/>
            <person name="Brakhage A.A."/>
            <person name="Chen Z."/>
            <person name="Gurr S.J."/>
            <person name="Heiman D."/>
            <person name="Heitman J."/>
            <person name="Kosti I."/>
            <person name="Rossi A."/>
            <person name="Saif S."/>
            <person name="Samalova M."/>
            <person name="Saunders C.W."/>
            <person name="Shea T."/>
            <person name="Summerbell R.C."/>
            <person name="Xu J."/>
            <person name="Young S."/>
            <person name="Zeng Q."/>
            <person name="Birren B.W."/>
            <person name="Cuomo C.A."/>
            <person name="White T.C."/>
        </authorList>
    </citation>
    <scope>NUCLEOTIDE SEQUENCE [LARGE SCALE GENOMIC DNA]</scope>
    <source>
        <strain evidence="8">ATCC MYA-4605 / CBS 113480</strain>
    </source>
</reference>
<dbReference type="Gene3D" id="3.50.50.60">
    <property type="entry name" value="FAD/NAD(P)-binding domain"/>
    <property type="match status" value="1"/>
</dbReference>
<evidence type="ECO:0000259" key="6">
    <source>
        <dbReference type="Pfam" id="PF07976"/>
    </source>
</evidence>
<dbReference type="SUPFAM" id="SSF52833">
    <property type="entry name" value="Thioredoxin-like"/>
    <property type="match status" value="1"/>
</dbReference>
<keyword evidence="2" id="KW-0285">Flavoprotein</keyword>
<dbReference type="InterPro" id="IPR050641">
    <property type="entry name" value="RIFMO-like"/>
</dbReference>
<dbReference type="Pfam" id="PF01494">
    <property type="entry name" value="FAD_binding_3"/>
    <property type="match status" value="1"/>
</dbReference>
<evidence type="ECO:0000259" key="5">
    <source>
        <dbReference type="Pfam" id="PF01494"/>
    </source>
</evidence>
<keyword evidence="7" id="KW-0503">Monooxygenase</keyword>
<dbReference type="EMBL" id="DS995707">
    <property type="protein sequence ID" value="EEQ35073.1"/>
    <property type="molecule type" value="Genomic_DNA"/>
</dbReference>
<dbReference type="SUPFAM" id="SSF51905">
    <property type="entry name" value="FAD/NAD(P)-binding domain"/>
    <property type="match status" value="1"/>
</dbReference>
<sequence>MGEEVYDIVIIGAGPFGLFLSLCLSRWGYNVKHIDNRVVPTKTGRADGMQSRSIEILRNLGLKSLLMAYNPGRVYNVAFWDPLPDGKGIHRTGSSPSCPPSISTRYPFSMTLHQGIIEKVFLDEMAKCGTIVDRPSTIVSFQHDGENPVYPISVTVKGLDTNVEQTVRTKYLIGAEGTRSFIRNQLGIKMHQKGPVAAVWAVMDGAVQTNFPDIRTKCTIHADNGSVMVIPRENNMVRLYTWVSFPSDSSPDPRRSITIKQAQESVQQTLKPYYINWDTVEWYSTYPISQSLAESYSLDQRIFIGGDACHTHSPKAGQGMNAGFHDALNLAWKIHVVEAGFADRSILESYEGERKLIAHQLLDFDAKYAKLFSQQPSSTDPNSKESKEFTELHKSAAEFTSGYGIVYPPNVFNWDPNHRAKSPLFLPGGNGLIPGRVFPIATVTRVSDAYPVHLEQEIPMNGSFRILIFAGSLDKSRAALADFCQYLEKPSSFYSSFATPKLLPDRDFEKHNPHSRFFTLAVIFIAEKDDVDISALPSPLRAYHHHVYIDDLIRQRSTHAMGSVHRKLGFDTDKPGVVVIRPDGHVACMVKLAEGSGSVDALNRYFGTFTSRSSSTPMTSRL</sequence>
<protein>
    <submittedName>
        <fullName evidence="7">Phenol 2-monooxygenase</fullName>
    </submittedName>
</protein>
<dbReference type="CDD" id="cd02979">
    <property type="entry name" value="PHOX_C"/>
    <property type="match status" value="1"/>
</dbReference>
<gene>
    <name evidence="7" type="ORF">MCYG_07892</name>
</gene>
<keyword evidence="8" id="KW-1185">Reference proteome</keyword>
<dbReference type="InterPro" id="IPR012941">
    <property type="entry name" value="Phe_hydrox_C_dim_dom"/>
</dbReference>
<dbReference type="PRINTS" id="PR00420">
    <property type="entry name" value="RNGMNOXGNASE"/>
</dbReference>
<dbReference type="GO" id="GO:0071949">
    <property type="term" value="F:FAD binding"/>
    <property type="evidence" value="ECO:0007669"/>
    <property type="project" value="InterPro"/>
</dbReference>
<organism evidence="7 8">
    <name type="scientific">Arthroderma otae (strain ATCC MYA-4605 / CBS 113480)</name>
    <name type="common">Microsporum canis</name>
    <dbReference type="NCBI Taxonomy" id="554155"/>
    <lineage>
        <taxon>Eukaryota</taxon>
        <taxon>Fungi</taxon>
        <taxon>Dikarya</taxon>
        <taxon>Ascomycota</taxon>
        <taxon>Pezizomycotina</taxon>
        <taxon>Eurotiomycetes</taxon>
        <taxon>Eurotiomycetidae</taxon>
        <taxon>Onygenales</taxon>
        <taxon>Arthrodermataceae</taxon>
        <taxon>Microsporum</taxon>
    </lineage>
</organism>
<name>C5FXN3_ARTOC</name>
<dbReference type="Gene3D" id="3.30.9.10">
    <property type="entry name" value="D-Amino Acid Oxidase, subunit A, domain 2"/>
    <property type="match status" value="1"/>
</dbReference>
<dbReference type="GO" id="GO:0016709">
    <property type="term" value="F:oxidoreductase activity, acting on paired donors, with incorporation or reduction of molecular oxygen, NAD(P)H as one donor, and incorporation of one atom of oxygen"/>
    <property type="evidence" value="ECO:0007669"/>
    <property type="project" value="UniProtKB-ARBA"/>
</dbReference>
<evidence type="ECO:0000256" key="1">
    <source>
        <dbReference type="ARBA" id="ARBA00007801"/>
    </source>
</evidence>
<evidence type="ECO:0000313" key="8">
    <source>
        <dbReference type="Proteomes" id="UP000002035"/>
    </source>
</evidence>
<dbReference type="VEuPathDB" id="FungiDB:MCYG_07892"/>
<proteinExistence type="inferred from homology"/>
<dbReference type="OMA" id="IMAYEPA"/>
<evidence type="ECO:0000313" key="7">
    <source>
        <dbReference type="EMBL" id="EEQ35073.1"/>
    </source>
</evidence>
<dbReference type="HOGENOM" id="CLU_009665_9_3_1"/>
<dbReference type="Pfam" id="PF07976">
    <property type="entry name" value="Phe_hydrox_dim"/>
    <property type="match status" value="1"/>
</dbReference>
<evidence type="ECO:0000256" key="3">
    <source>
        <dbReference type="ARBA" id="ARBA00022827"/>
    </source>
</evidence>
<dbReference type="AlphaFoldDB" id="C5FXN3"/>
<dbReference type="Gene3D" id="3.40.30.20">
    <property type="match status" value="1"/>
</dbReference>
<dbReference type="PANTHER" id="PTHR43004">
    <property type="entry name" value="TRK SYSTEM POTASSIUM UPTAKE PROTEIN"/>
    <property type="match status" value="1"/>
</dbReference>